<evidence type="ECO:0000313" key="3">
    <source>
        <dbReference type="Proteomes" id="UP001146120"/>
    </source>
</evidence>
<evidence type="ECO:0000313" key="2">
    <source>
        <dbReference type="EMBL" id="DAZ97257.1"/>
    </source>
</evidence>
<feature type="coiled-coil region" evidence="1">
    <location>
        <begin position="374"/>
        <end position="401"/>
    </location>
</feature>
<dbReference type="PANTHER" id="PTHR37031">
    <property type="entry name" value="METALLOPHOSPHATASE BINDING DOMAIN PROTEIN"/>
    <property type="match status" value="1"/>
</dbReference>
<dbReference type="Proteomes" id="UP001146120">
    <property type="component" value="Unassembled WGS sequence"/>
</dbReference>
<proteinExistence type="predicted"/>
<name>A0AAV2YVL1_9STRA</name>
<keyword evidence="3" id="KW-1185">Reference proteome</keyword>
<dbReference type="PANTHER" id="PTHR37031:SF2">
    <property type="entry name" value="PHOD-LIKE PHOSPHATASE METALLOPHOSPHATASE DOMAIN-CONTAINING PROTEIN"/>
    <property type="match status" value="1"/>
</dbReference>
<organism evidence="2 3">
    <name type="scientific">Lagenidium giganteum</name>
    <dbReference type="NCBI Taxonomy" id="4803"/>
    <lineage>
        <taxon>Eukaryota</taxon>
        <taxon>Sar</taxon>
        <taxon>Stramenopiles</taxon>
        <taxon>Oomycota</taxon>
        <taxon>Peronosporomycetes</taxon>
        <taxon>Pythiales</taxon>
        <taxon>Pythiaceae</taxon>
    </lineage>
</organism>
<dbReference type="Gene3D" id="3.60.21.70">
    <property type="entry name" value="PhoD-like phosphatase"/>
    <property type="match status" value="1"/>
</dbReference>
<gene>
    <name evidence="2" type="ORF">N0F65_009308</name>
</gene>
<protein>
    <recommendedName>
        <fullName evidence="4">Fibronectin type-III domain-containing protein</fullName>
    </recommendedName>
</protein>
<comment type="caution">
    <text evidence="2">The sequence shown here is derived from an EMBL/GenBank/DDBJ whole genome shotgun (WGS) entry which is preliminary data.</text>
</comment>
<keyword evidence="1" id="KW-0175">Coiled coil</keyword>
<sequence length="1320" mass="147305">MGNVESGATSSDVQRVCALRDELASLEHAIEHLVQRPVVHPLLPHQLSLDGAVVSTVAHVRVLVGPVVGKVTPTTARVLLEVDHEVAVTCHVSMFDGVAQVMVELKHCRVQMQCPRGRPTCFVLTGLVPGRQYKLTFSGLCKSDATSCRGSFSTPSFEVATTALNAVVVSGNNVYELERGEPSLLQDVQELVERNEVQLVLHLGGQVALQRMFDQAAAVLVRHVTSTIAAQPSREWIEAKATEVLRSAYRTQWTLTPAIRSILANASNLMIWSDQDMYPAFTTAKQFEIDHEQPTMQMQVLRAVLRCARRLFHEYQRQLWDDELAQLHEKEDAVIKIAEKALETTAKIYQLGVQIPIIEAEVELMKKRRDADGARRVEKQLRSVESEKIKLEKQVASYNQVLAPQRGEEFVHILGPIAILVLDQRSSRLDPGGCQASHHPMLSNAQWSFIEQVLDDDSVKLLFVCSELPVVDNLVTELSMANETVEGGLAMKSWWGSNEDIQSRLLSLVFTWRMQQPNRDFILLSGASGTKFSMSSTVRDLKLRSQVVQHVVGPVTGAVHGLFVPRKNGLLHARFEFDHLTFVTDNKSFAKLQACVTVDKEPVVEVIHVRSSSHQSTQPRLLLGPIVGFVDASSAVVMLEVDQEADLVCAVSCPLTGATQKFFQHFQPRQPNSFFLTNLQPEMHYQARFLNVQRSDEYEASWTTIPPFPRRLDLLALCHTTNNVFENGEFRGSDMWKAIAQATSNVPFSRINLTLHLGGHADVRDSPFLQEAVFLYYSDRADAEEQATQKIRDMYRLTWNMPGVRESLAHNAHLMFWNVQDEVPELCSSNEAELWLAQRLRDVHHEYHNMLLPPAKRSKSATESWSNPLWHAFGEFGVFFLPVRDFGGTCIHPSVWNVLDRFLKTPAMTQVILITTEPVLEDSLEDTIEKARLQAEYRWRFSFHQHDLQQLLSRLFDWKTQEASGGITRKVVLLSGSRMHGFDSIIEEHKTTIMGATVDEESNASDPSAPADSSDGVVVKKASQIIQCVAGPFVKAPSSTSPSLEKSVLPAGSLFGKYSYRHAFTCVKPLKDEAAATEQVDLNGNDASKSPAQNISASESQREVGLVSQFLHFSLVQTPETTTETNDTAVANLLKCIVVASAPLEFTQDLGQDCISTVTVDASNPWIVEPAPPAWLARVLTEPLSTEESDIRKELASLLESRDQEIRQSFDLVYDLKEGLVGLSDKPRCVLSMAEGLQIFHTTLSGVAFRQRFSLPSLYVISFTIDQRIAAAARFQANPDTADYVPPIAGALEIIGYIDLCRLCYENSCLLTARLKRYLI</sequence>
<accession>A0AAV2YVL1</accession>
<evidence type="ECO:0000256" key="1">
    <source>
        <dbReference type="SAM" id="Coils"/>
    </source>
</evidence>
<reference evidence="2" key="2">
    <citation type="journal article" date="2023" name="Microbiol Resour">
        <title>Decontamination and Annotation of the Draft Genome Sequence of the Oomycete Lagenidium giganteum ARSEF 373.</title>
        <authorList>
            <person name="Morgan W.R."/>
            <person name="Tartar A."/>
        </authorList>
    </citation>
    <scope>NUCLEOTIDE SEQUENCE</scope>
    <source>
        <strain evidence="2">ARSEF 373</strain>
    </source>
</reference>
<dbReference type="InterPro" id="IPR038607">
    <property type="entry name" value="PhoD-like_sf"/>
</dbReference>
<reference evidence="2" key="1">
    <citation type="submission" date="2022-11" db="EMBL/GenBank/DDBJ databases">
        <authorList>
            <person name="Morgan W.R."/>
            <person name="Tartar A."/>
        </authorList>
    </citation>
    <scope>NUCLEOTIDE SEQUENCE</scope>
    <source>
        <strain evidence="2">ARSEF 373</strain>
    </source>
</reference>
<dbReference type="EMBL" id="DAKRPA010000141">
    <property type="protein sequence ID" value="DAZ97257.1"/>
    <property type="molecule type" value="Genomic_DNA"/>
</dbReference>
<evidence type="ECO:0008006" key="4">
    <source>
        <dbReference type="Google" id="ProtNLM"/>
    </source>
</evidence>